<reference evidence="2 3" key="1">
    <citation type="submission" date="2020-03" db="EMBL/GenBank/DDBJ databases">
        <title>Soil Listeria distribution.</title>
        <authorList>
            <person name="Liao J."/>
            <person name="Wiedmann M."/>
        </authorList>
    </citation>
    <scope>NUCLEOTIDE SEQUENCE [LARGE SCALE GENOMIC DNA]</scope>
    <source>
        <strain evidence="2 3">FSL L7-1387</strain>
    </source>
</reference>
<accession>A0A7X0XM49</accession>
<comment type="caution">
    <text evidence="2">The sequence shown here is derived from an EMBL/GenBank/DDBJ whole genome shotgun (WGS) entry which is preliminary data.</text>
</comment>
<feature type="transmembrane region" description="Helical" evidence="1">
    <location>
        <begin position="39"/>
        <end position="60"/>
    </location>
</feature>
<proteinExistence type="predicted"/>
<organism evidence="2 3">
    <name type="scientific">Listeria booriae</name>
    <dbReference type="NCBI Taxonomy" id="1552123"/>
    <lineage>
        <taxon>Bacteria</taxon>
        <taxon>Bacillati</taxon>
        <taxon>Bacillota</taxon>
        <taxon>Bacilli</taxon>
        <taxon>Bacillales</taxon>
        <taxon>Listeriaceae</taxon>
        <taxon>Listeria</taxon>
    </lineage>
</organism>
<keyword evidence="1" id="KW-0812">Transmembrane</keyword>
<sequence>MRRIINDDGSIDYYLVKFENLSFTEKIKYYYWSIENANFTQIFLLLVVIGFLIWVSVKLINRLVNISDEKAKNQAIQAKFNCKSNEYTILEPKEERLQGEYAVLALSSGEYYLIAFSDWKPRKITVNEPLKSFDER</sequence>
<evidence type="ECO:0000313" key="3">
    <source>
        <dbReference type="Proteomes" id="UP000541955"/>
    </source>
</evidence>
<dbReference type="Proteomes" id="UP000541955">
    <property type="component" value="Unassembled WGS sequence"/>
</dbReference>
<evidence type="ECO:0000313" key="2">
    <source>
        <dbReference type="EMBL" id="MBC1563614.1"/>
    </source>
</evidence>
<gene>
    <name evidence="2" type="ORF">HB902_16185</name>
</gene>
<evidence type="ECO:0000256" key="1">
    <source>
        <dbReference type="SAM" id="Phobius"/>
    </source>
</evidence>
<dbReference type="RefSeq" id="WP_185430499.1">
    <property type="nucleotide sequence ID" value="NZ_JAARRW010000010.1"/>
</dbReference>
<keyword evidence="1" id="KW-0472">Membrane</keyword>
<dbReference type="AlphaFoldDB" id="A0A7X0XM49"/>
<dbReference type="EMBL" id="JAARRW010000010">
    <property type="protein sequence ID" value="MBC1563614.1"/>
    <property type="molecule type" value="Genomic_DNA"/>
</dbReference>
<name>A0A7X0XM49_9LIST</name>
<protein>
    <submittedName>
        <fullName evidence="2">Uncharacterized protein</fullName>
    </submittedName>
</protein>
<keyword evidence="1" id="KW-1133">Transmembrane helix</keyword>